<evidence type="ECO:0000256" key="3">
    <source>
        <dbReference type="SAM" id="MobiDB-lite"/>
    </source>
</evidence>
<dbReference type="EMBL" id="JADGJD010000238">
    <property type="protein sequence ID" value="KAJ3053095.1"/>
    <property type="molecule type" value="Genomic_DNA"/>
</dbReference>
<evidence type="ECO:0000259" key="5">
    <source>
        <dbReference type="PROSITE" id="PS50212"/>
    </source>
</evidence>
<feature type="compositionally biased region" description="Polar residues" evidence="3">
    <location>
        <begin position="402"/>
        <end position="414"/>
    </location>
</feature>
<dbReference type="SMART" id="SM00147">
    <property type="entry name" value="RasGEF"/>
    <property type="match status" value="1"/>
</dbReference>
<dbReference type="InterPro" id="IPR000651">
    <property type="entry name" value="Ras-like_Gua-exchang_fac_N"/>
</dbReference>
<evidence type="ECO:0000313" key="6">
    <source>
        <dbReference type="EMBL" id="KAJ3053095.1"/>
    </source>
</evidence>
<gene>
    <name evidence="6" type="ORF">HK097_005038</name>
</gene>
<protein>
    <submittedName>
        <fullName evidence="6">Uncharacterized protein</fullName>
    </submittedName>
</protein>
<feature type="compositionally biased region" description="Polar residues" evidence="3">
    <location>
        <begin position="359"/>
        <end position="375"/>
    </location>
</feature>
<dbReference type="PROSITE" id="PS50212">
    <property type="entry name" value="RASGEF_NTER"/>
    <property type="match status" value="1"/>
</dbReference>
<dbReference type="CDD" id="cd06224">
    <property type="entry name" value="REM"/>
    <property type="match status" value="1"/>
</dbReference>
<dbReference type="Gene3D" id="1.10.840.10">
    <property type="entry name" value="Ras guanine-nucleotide exchange factors catalytic domain"/>
    <property type="match status" value="1"/>
</dbReference>
<accession>A0AAD5X2L6</accession>
<feature type="region of interest" description="Disordered" evidence="3">
    <location>
        <begin position="232"/>
        <end position="278"/>
    </location>
</feature>
<evidence type="ECO:0000313" key="7">
    <source>
        <dbReference type="Proteomes" id="UP001212841"/>
    </source>
</evidence>
<keyword evidence="7" id="KW-1185">Reference proteome</keyword>
<dbReference type="InterPro" id="IPR008937">
    <property type="entry name" value="Ras-like_GEF"/>
</dbReference>
<comment type="caution">
    <text evidence="6">The sequence shown here is derived from an EMBL/GenBank/DDBJ whole genome shotgun (WGS) entry which is preliminary data.</text>
</comment>
<organism evidence="6 7">
    <name type="scientific">Rhizophlyctis rosea</name>
    <dbReference type="NCBI Taxonomy" id="64517"/>
    <lineage>
        <taxon>Eukaryota</taxon>
        <taxon>Fungi</taxon>
        <taxon>Fungi incertae sedis</taxon>
        <taxon>Chytridiomycota</taxon>
        <taxon>Chytridiomycota incertae sedis</taxon>
        <taxon>Chytridiomycetes</taxon>
        <taxon>Rhizophlyctidales</taxon>
        <taxon>Rhizophlyctidaceae</taxon>
        <taxon>Rhizophlyctis</taxon>
    </lineage>
</organism>
<feature type="domain" description="Ras-GEF" evidence="4">
    <location>
        <begin position="758"/>
        <end position="1006"/>
    </location>
</feature>
<feature type="compositionally biased region" description="Basic and acidic residues" evidence="3">
    <location>
        <begin position="172"/>
        <end position="184"/>
    </location>
</feature>
<dbReference type="Pfam" id="PF00617">
    <property type="entry name" value="RasGEF"/>
    <property type="match status" value="1"/>
</dbReference>
<feature type="compositionally biased region" description="Basic and acidic residues" evidence="3">
    <location>
        <begin position="524"/>
        <end position="533"/>
    </location>
</feature>
<dbReference type="Gene3D" id="1.20.870.10">
    <property type="entry name" value="Son of sevenless (SoS) protein Chain: S domain 1"/>
    <property type="match status" value="1"/>
</dbReference>
<sequence>MGARDAPSTLSRKQKLKQKDVLQNTQSQAPKTSLMFVAEPTEADTLADFLQLQKGMGFHAQSTPGSRPLLQGREDLYVIVDLLGLHLCANEFKKSQFMEFEIESIVKYSHNRGKKTFAFSYMDTDGLLSDYKLVTEKYFEIFEALGRAIATVIKIKNRNLVTPAKSPSTPKPKADTVHPSRLPEKPSPTSDDFNQSVRAFTSLSLLTEREEAERSAAYQSLLGNEPVKLTQTKSAGDLLPQRQGRRPSKDVSSMFHRSVESLSPTKEKKEKEPGKRMEKAASWFSFDRLFTPKRSTDQLSGSEDRIIVGLNDVPRGEKSSESPDISPTRADAADLSRSTATKVALTKFYMESRYRTIGTSSSQMVSPDGSPTTNGADAGEQSPKQTERKWKQQAGLGGFTNRPYTLQTAKSESFLNDRPTTPPSRPASPGKEKQPSNFQSTDSLDMQHANSSGSLRLTRQHESFHGLTSRKGTLAGSRSSVMTLFGNNVRDTTEVRLRSASENPKEGKYNTVSGRSGLKQRPTVVDKSRAGSEKPYDKYATVSGMKKLTGTLTVKKPKRSSVFPAFKEGESPSGSGDSLRPLVLKSVDESGREILIKNLREDGYEITAGTVDALVDALIDDPDLVYLDIFLMTFRHFVDPVDLISKLAARYRMYEARLGQEEHGREALNMNRIVAFVKKWVGEHFYDFLAPQTMTVLRTFLQDLRKGEFANYADQVESIIKYESAKDDALPTDHAEDEDLDPEELRNRILGFDFLGQSAKKLAQQLTLVDSKLFRSIRPEEFAIFLWGGTNTDKARRTRNLSRYIDGFNLVGYWVATMICSFDDLRKRIEAMEKMIKIATWCLELQNYNTAMALYSGLNTTPVLRLKRTFAGISSRHLAMFQELESKLSYKGNYKAYREIEHMARPPYLPFFGLVIKDLTFMNDGNQKTLPNGLVNFEKQRMIFNIITGIRTSQRHKFPFIADDVLKTGTSPALTPATISVATYCSNLPCLTEEQLMTLSKLIEPPGGAATAENGDKSTTPTSASQGGQRKGSIFGGLDRSASGETSQASSALLEMISAGGTVRKRKNHAHPGGSTKIEEKSRPKKETGLSVVAAESEDEGNTSEYSAYSSSRTPKSSRPPSSVVPSESDVKDKLAGRLETVVSDRGGEA</sequence>
<dbReference type="InterPro" id="IPR023578">
    <property type="entry name" value="Ras_GEF_dom_sf"/>
</dbReference>
<dbReference type="AlphaFoldDB" id="A0AAD5X2L6"/>
<reference evidence="6" key="1">
    <citation type="submission" date="2020-05" db="EMBL/GenBank/DDBJ databases">
        <title>Phylogenomic resolution of chytrid fungi.</title>
        <authorList>
            <person name="Stajich J.E."/>
            <person name="Amses K."/>
            <person name="Simmons R."/>
            <person name="Seto K."/>
            <person name="Myers J."/>
            <person name="Bonds A."/>
            <person name="Quandt C.A."/>
            <person name="Barry K."/>
            <person name="Liu P."/>
            <person name="Grigoriev I."/>
            <person name="Longcore J.E."/>
            <person name="James T.Y."/>
        </authorList>
    </citation>
    <scope>NUCLEOTIDE SEQUENCE</scope>
    <source>
        <strain evidence="6">JEL0318</strain>
    </source>
</reference>
<dbReference type="GO" id="GO:0005886">
    <property type="term" value="C:plasma membrane"/>
    <property type="evidence" value="ECO:0007669"/>
    <property type="project" value="TreeGrafter"/>
</dbReference>
<dbReference type="SUPFAM" id="SSF48366">
    <property type="entry name" value="Ras GEF"/>
    <property type="match status" value="1"/>
</dbReference>
<feature type="region of interest" description="Disordered" evidence="3">
    <location>
        <begin position="1005"/>
        <end position="1150"/>
    </location>
</feature>
<feature type="region of interest" description="Disordered" evidence="3">
    <location>
        <begin position="294"/>
        <end position="338"/>
    </location>
</feature>
<dbReference type="Pfam" id="PF00618">
    <property type="entry name" value="RasGEF_N"/>
    <property type="match status" value="1"/>
</dbReference>
<evidence type="ECO:0000256" key="2">
    <source>
        <dbReference type="PROSITE-ProRule" id="PRU00168"/>
    </source>
</evidence>
<feature type="domain" description="N-terminal Ras-GEF" evidence="5">
    <location>
        <begin position="602"/>
        <end position="724"/>
    </location>
</feature>
<feature type="region of interest" description="Disordered" evidence="3">
    <location>
        <begin position="496"/>
        <end position="533"/>
    </location>
</feature>
<dbReference type="GO" id="GO:0007265">
    <property type="term" value="P:Ras protein signal transduction"/>
    <property type="evidence" value="ECO:0007669"/>
    <property type="project" value="TreeGrafter"/>
</dbReference>
<feature type="region of interest" description="Disordered" evidence="3">
    <location>
        <begin position="162"/>
        <end position="194"/>
    </location>
</feature>
<dbReference type="InterPro" id="IPR036964">
    <property type="entry name" value="RASGEF_cat_dom_sf"/>
</dbReference>
<name>A0AAD5X2L6_9FUNG</name>
<feature type="compositionally biased region" description="Basic and acidic residues" evidence="3">
    <location>
        <begin position="265"/>
        <end position="278"/>
    </location>
</feature>
<dbReference type="CDD" id="cd00155">
    <property type="entry name" value="RasGEF"/>
    <property type="match status" value="1"/>
</dbReference>
<dbReference type="PROSITE" id="PS50009">
    <property type="entry name" value="RASGEF_CAT"/>
    <property type="match status" value="1"/>
</dbReference>
<evidence type="ECO:0000256" key="1">
    <source>
        <dbReference type="ARBA" id="ARBA00022658"/>
    </source>
</evidence>
<feature type="compositionally biased region" description="Basic and acidic residues" evidence="3">
    <location>
        <begin position="496"/>
        <end position="508"/>
    </location>
</feature>
<dbReference type="Proteomes" id="UP001212841">
    <property type="component" value="Unassembled WGS sequence"/>
</dbReference>
<keyword evidence="1 2" id="KW-0344">Guanine-nucleotide releasing factor</keyword>
<dbReference type="PANTHER" id="PTHR23113:SF368">
    <property type="entry name" value="CELL DIVISION CONTROL PROTEIN 25"/>
    <property type="match status" value="1"/>
</dbReference>
<dbReference type="GO" id="GO:0005085">
    <property type="term" value="F:guanyl-nucleotide exchange factor activity"/>
    <property type="evidence" value="ECO:0007669"/>
    <property type="project" value="UniProtKB-KW"/>
</dbReference>
<feature type="compositionally biased region" description="Basic and acidic residues" evidence="3">
    <location>
        <begin position="1077"/>
        <end position="1088"/>
    </location>
</feature>
<feature type="compositionally biased region" description="Polar residues" evidence="3">
    <location>
        <begin position="1017"/>
        <end position="1028"/>
    </location>
</feature>
<evidence type="ECO:0000259" key="4">
    <source>
        <dbReference type="PROSITE" id="PS50009"/>
    </source>
</evidence>
<dbReference type="InterPro" id="IPR001895">
    <property type="entry name" value="RASGEF_cat_dom"/>
</dbReference>
<dbReference type="SMART" id="SM00229">
    <property type="entry name" value="RasGEFN"/>
    <property type="match status" value="1"/>
</dbReference>
<feature type="region of interest" description="Disordered" evidence="3">
    <location>
        <begin position="1"/>
        <end position="24"/>
    </location>
</feature>
<feature type="compositionally biased region" description="Polar residues" evidence="3">
    <location>
        <begin position="435"/>
        <end position="457"/>
    </location>
</feature>
<dbReference type="PANTHER" id="PTHR23113">
    <property type="entry name" value="GUANINE NUCLEOTIDE EXCHANGE FACTOR"/>
    <property type="match status" value="1"/>
</dbReference>
<feature type="compositionally biased region" description="Low complexity" evidence="3">
    <location>
        <begin position="1110"/>
        <end position="1128"/>
    </location>
</feature>
<proteinExistence type="predicted"/>
<feature type="region of interest" description="Disordered" evidence="3">
    <location>
        <begin position="359"/>
        <end position="457"/>
    </location>
</feature>